<reference evidence="1 2" key="1">
    <citation type="journal article" date="2015" name="Int. Biodeterior. Biodegradation">
        <title>Physiological and genetic screening methods for the isolation of methyl tert-butyl ether-degrading bacteria for bioremediation purposes.</title>
        <authorList>
            <person name="Guisado I.M."/>
            <person name="Purswani J."/>
            <person name="Gonzalez Lopez J."/>
            <person name="Pozo C."/>
        </authorList>
    </citation>
    <scope>NUCLEOTIDE SEQUENCE [LARGE SCALE GENOMIC DNA]</scope>
    <source>
        <strain evidence="1 2">SH7</strain>
    </source>
</reference>
<dbReference type="RefSeq" id="WP_060622221.1">
    <property type="nucleotide sequence ID" value="NZ_LCZJ02000016.1"/>
</dbReference>
<keyword evidence="2" id="KW-1185">Reference proteome</keyword>
<dbReference type="OrthoDB" id="2659088at2"/>
<proteinExistence type="predicted"/>
<dbReference type="AlphaFoldDB" id="A0A0W1B2U9"/>
<gene>
    <name evidence="1" type="ORF">UQ64_07265</name>
</gene>
<evidence type="ECO:0000313" key="2">
    <source>
        <dbReference type="Proteomes" id="UP000054709"/>
    </source>
</evidence>
<comment type="caution">
    <text evidence="1">The sequence shown here is derived from an EMBL/GenBank/DDBJ whole genome shotgun (WGS) entry which is preliminary data.</text>
</comment>
<evidence type="ECO:0000313" key="1">
    <source>
        <dbReference type="EMBL" id="KTD87906.1"/>
    </source>
</evidence>
<name>A0A0W1B2U9_9BACL</name>
<organism evidence="1 2">
    <name type="scientific">Paenibacillus etheri</name>
    <dbReference type="NCBI Taxonomy" id="1306852"/>
    <lineage>
        <taxon>Bacteria</taxon>
        <taxon>Bacillati</taxon>
        <taxon>Bacillota</taxon>
        <taxon>Bacilli</taxon>
        <taxon>Bacillales</taxon>
        <taxon>Paenibacillaceae</taxon>
        <taxon>Paenibacillus</taxon>
    </lineage>
</organism>
<protein>
    <submittedName>
        <fullName evidence="1">Uncharacterized protein</fullName>
    </submittedName>
</protein>
<sequence>MIQVKDTDDQKALTIEELSELLQYIEKHNSWKNNLKAQRLIKYVDFSFDTRDCTVWKINLRLSGQGTTFRTEAGYNLKDKVYEHLKGERQQLIRHSEDEAWEDAPDYCNDPAASLEVQAKAIEVDAELYMNKLAFIKGVNVQYVDGA</sequence>
<dbReference type="Proteomes" id="UP000054709">
    <property type="component" value="Unassembled WGS sequence"/>
</dbReference>
<accession>A0A0W1B2U9</accession>
<dbReference type="EMBL" id="LCZJ02000016">
    <property type="protein sequence ID" value="KTD87906.1"/>
    <property type="molecule type" value="Genomic_DNA"/>
</dbReference>